<keyword evidence="3" id="KW-1185">Reference proteome</keyword>
<protein>
    <recommendedName>
        <fullName evidence="4">t-SNARE coiled-coil homology domain-containing protein</fullName>
    </recommendedName>
</protein>
<evidence type="ECO:0000313" key="3">
    <source>
        <dbReference type="Proteomes" id="UP000216498"/>
    </source>
</evidence>
<dbReference type="OrthoDB" id="2969457at2"/>
<evidence type="ECO:0000313" key="2">
    <source>
        <dbReference type="EMBL" id="OZU88137.1"/>
    </source>
</evidence>
<dbReference type="Proteomes" id="UP000216498">
    <property type="component" value="Unassembled WGS sequence"/>
</dbReference>
<evidence type="ECO:0008006" key="4">
    <source>
        <dbReference type="Google" id="ProtNLM"/>
    </source>
</evidence>
<dbReference type="SUPFAM" id="SSF58064">
    <property type="entry name" value="Influenza hemagglutinin (stalk)"/>
    <property type="match status" value="1"/>
</dbReference>
<feature type="coiled-coil region" evidence="1">
    <location>
        <begin position="24"/>
        <end position="69"/>
    </location>
</feature>
<reference evidence="2 3" key="1">
    <citation type="submission" date="2017-08" db="EMBL/GenBank/DDBJ databases">
        <title>Virgibacillus indicus sp. nov. and Virgibacillus profoundi sp. nov, two moderately halophilic bacteria isolated from marine sediment by using the Microfluidic Streak Plate.</title>
        <authorList>
            <person name="Xu B."/>
            <person name="Hu B."/>
            <person name="Wang J."/>
            <person name="Zhu Y."/>
            <person name="Huang L."/>
            <person name="Du W."/>
            <person name="Huang Y."/>
        </authorList>
    </citation>
    <scope>NUCLEOTIDE SEQUENCE [LARGE SCALE GENOMIC DNA]</scope>
    <source>
        <strain evidence="2 3">IO3-P2-C2</strain>
    </source>
</reference>
<dbReference type="EMBL" id="NPMS01000006">
    <property type="protein sequence ID" value="OZU88137.1"/>
    <property type="molecule type" value="Genomic_DNA"/>
</dbReference>
<name>A0A265N8G8_9BACI</name>
<dbReference type="AlphaFoldDB" id="A0A265N8G8"/>
<gene>
    <name evidence="2" type="ORF">CIL03_13505</name>
</gene>
<accession>A0A265N8G8</accession>
<proteinExistence type="predicted"/>
<dbReference type="Gene3D" id="3.90.20.10">
    <property type="match status" value="1"/>
</dbReference>
<sequence>MEQTELQAILGALNDFSKKIDEKFEKIDEKFEKIDQRFENLENRMDERFDRLEIKLDAKTVELRETQETVDFLSSKTLQHEKKLRELYSQRT</sequence>
<keyword evidence="1" id="KW-0175">Coiled coil</keyword>
<evidence type="ECO:0000256" key="1">
    <source>
        <dbReference type="SAM" id="Coils"/>
    </source>
</evidence>
<dbReference type="RefSeq" id="WP_094886394.1">
    <property type="nucleotide sequence ID" value="NZ_NPMS01000006.1"/>
</dbReference>
<organism evidence="2 3">
    <name type="scientific">Virgibacillus indicus</name>
    <dbReference type="NCBI Taxonomy" id="2024554"/>
    <lineage>
        <taxon>Bacteria</taxon>
        <taxon>Bacillati</taxon>
        <taxon>Bacillota</taxon>
        <taxon>Bacilli</taxon>
        <taxon>Bacillales</taxon>
        <taxon>Bacillaceae</taxon>
        <taxon>Virgibacillus</taxon>
    </lineage>
</organism>
<comment type="caution">
    <text evidence="2">The sequence shown here is derived from an EMBL/GenBank/DDBJ whole genome shotgun (WGS) entry which is preliminary data.</text>
</comment>